<reference evidence="2 3" key="2">
    <citation type="submission" date="2018-11" db="EMBL/GenBank/DDBJ databases">
        <authorList>
            <consortium name="Pathogen Informatics"/>
        </authorList>
    </citation>
    <scope>NUCLEOTIDE SEQUENCE [LARGE SCALE GENOMIC DNA]</scope>
</reference>
<dbReference type="Proteomes" id="UP000271162">
    <property type="component" value="Unassembled WGS sequence"/>
</dbReference>
<evidence type="ECO:0000313" key="4">
    <source>
        <dbReference type="WBParaSite" id="NBR_0000258001-mRNA-1"/>
    </source>
</evidence>
<evidence type="ECO:0000313" key="2">
    <source>
        <dbReference type="EMBL" id="VDL66170.1"/>
    </source>
</evidence>
<dbReference type="EMBL" id="UYSL01003059">
    <property type="protein sequence ID" value="VDL66170.1"/>
    <property type="molecule type" value="Genomic_DNA"/>
</dbReference>
<evidence type="ECO:0000313" key="3">
    <source>
        <dbReference type="Proteomes" id="UP000271162"/>
    </source>
</evidence>
<feature type="region of interest" description="Disordered" evidence="1">
    <location>
        <begin position="1"/>
        <end position="20"/>
    </location>
</feature>
<name>A0A0N4XJ78_NIPBR</name>
<keyword evidence="3" id="KW-1185">Reference proteome</keyword>
<sequence length="227" mass="26716">MKHLVNKQHTETNEMETESFQVNRPQPLLYRHSAGVSRRQSRVLATLQSKRKRSNSLTNYQKTYVRLVRSFLSPLPFEISFRSSLGSSDSHSSVARSEDYSQDYVAEEDETVICTFLYTLRRVFVIFHKFYYHSYYFKLSLRFILRCFSNIYRSYLVQRSTHRDVGKKTEKFMNIKNIFMQYKKVCPMVILNADEYRERPSIVSAAIILYFGFGFCSDALSGGGWLC</sequence>
<dbReference type="WBParaSite" id="NBR_0000258001-mRNA-1">
    <property type="protein sequence ID" value="NBR_0000258001-mRNA-1"/>
    <property type="gene ID" value="NBR_0000258001"/>
</dbReference>
<evidence type="ECO:0000256" key="1">
    <source>
        <dbReference type="SAM" id="MobiDB-lite"/>
    </source>
</evidence>
<organism evidence="4">
    <name type="scientific">Nippostrongylus brasiliensis</name>
    <name type="common">Rat hookworm</name>
    <dbReference type="NCBI Taxonomy" id="27835"/>
    <lineage>
        <taxon>Eukaryota</taxon>
        <taxon>Metazoa</taxon>
        <taxon>Ecdysozoa</taxon>
        <taxon>Nematoda</taxon>
        <taxon>Chromadorea</taxon>
        <taxon>Rhabditida</taxon>
        <taxon>Rhabditina</taxon>
        <taxon>Rhabditomorpha</taxon>
        <taxon>Strongyloidea</taxon>
        <taxon>Heligmosomidae</taxon>
        <taxon>Nippostrongylus</taxon>
    </lineage>
</organism>
<dbReference type="AlphaFoldDB" id="A0A0N4XJ78"/>
<gene>
    <name evidence="2" type="ORF">NBR_LOCUS2581</name>
</gene>
<reference evidence="4" key="1">
    <citation type="submission" date="2017-02" db="UniProtKB">
        <authorList>
            <consortium name="WormBaseParasite"/>
        </authorList>
    </citation>
    <scope>IDENTIFICATION</scope>
</reference>
<accession>A0A0N4XJ78</accession>
<proteinExistence type="predicted"/>
<protein>
    <submittedName>
        <fullName evidence="4">Transmembrane protein</fullName>
    </submittedName>
</protein>